<organism evidence="2 3">
    <name type="scientific">Amphibalanus amphitrite</name>
    <name type="common">Striped barnacle</name>
    <name type="synonym">Balanus amphitrite</name>
    <dbReference type="NCBI Taxonomy" id="1232801"/>
    <lineage>
        <taxon>Eukaryota</taxon>
        <taxon>Metazoa</taxon>
        <taxon>Ecdysozoa</taxon>
        <taxon>Arthropoda</taxon>
        <taxon>Crustacea</taxon>
        <taxon>Multicrustacea</taxon>
        <taxon>Cirripedia</taxon>
        <taxon>Thoracica</taxon>
        <taxon>Thoracicalcarea</taxon>
        <taxon>Balanomorpha</taxon>
        <taxon>Balanoidea</taxon>
        <taxon>Balanidae</taxon>
        <taxon>Amphibalaninae</taxon>
        <taxon>Amphibalanus</taxon>
    </lineage>
</organism>
<evidence type="ECO:0000313" key="2">
    <source>
        <dbReference type="EMBL" id="KAF0293951.1"/>
    </source>
</evidence>
<reference evidence="2 3" key="1">
    <citation type="submission" date="2019-07" db="EMBL/GenBank/DDBJ databases">
        <title>Draft genome assembly of a fouling barnacle, Amphibalanus amphitrite (Darwin, 1854): The first reference genome for Thecostraca.</title>
        <authorList>
            <person name="Kim W."/>
        </authorList>
    </citation>
    <scope>NUCLEOTIDE SEQUENCE [LARGE SCALE GENOMIC DNA]</scope>
    <source>
        <strain evidence="2">SNU_AA5</strain>
        <tissue evidence="2">Soma without cirri and trophi</tissue>
    </source>
</reference>
<accession>A0A6A4VX38</accession>
<comment type="caution">
    <text evidence="2">The sequence shown here is derived from an EMBL/GenBank/DDBJ whole genome shotgun (WGS) entry which is preliminary data.</text>
</comment>
<gene>
    <name evidence="2" type="ORF">FJT64_008343</name>
</gene>
<feature type="region of interest" description="Disordered" evidence="1">
    <location>
        <begin position="1"/>
        <end position="37"/>
    </location>
</feature>
<keyword evidence="3" id="KW-1185">Reference proteome</keyword>
<proteinExistence type="predicted"/>
<dbReference type="EMBL" id="VIIS01001714">
    <property type="protein sequence ID" value="KAF0293951.1"/>
    <property type="molecule type" value="Genomic_DNA"/>
</dbReference>
<dbReference type="AlphaFoldDB" id="A0A6A4VX38"/>
<sequence length="153" mass="16401">MSHDHHESHDQDPLPGAGLRRRAAQLPASLGPPRLAPRRHYLSRVHQMLQPAGRTARAPAPLVRLPAGAGLLLTAVSGTRLRRRVEEPSPSLRPQRLAPRGHCLPRVHQTVQHAGEPARALPDRALRPAAAAAAAGTGQGGSLQVARAAHFKW</sequence>
<feature type="compositionally biased region" description="Basic and acidic residues" evidence="1">
    <location>
        <begin position="1"/>
        <end position="12"/>
    </location>
</feature>
<protein>
    <submittedName>
        <fullName evidence="2">Uncharacterized protein</fullName>
    </submittedName>
</protein>
<dbReference type="Proteomes" id="UP000440578">
    <property type="component" value="Unassembled WGS sequence"/>
</dbReference>
<name>A0A6A4VX38_AMPAM</name>
<evidence type="ECO:0000313" key="3">
    <source>
        <dbReference type="Proteomes" id="UP000440578"/>
    </source>
</evidence>
<evidence type="ECO:0000256" key="1">
    <source>
        <dbReference type="SAM" id="MobiDB-lite"/>
    </source>
</evidence>